<dbReference type="OrthoDB" id="5565855at2"/>
<keyword evidence="2" id="KW-0472">Membrane</keyword>
<dbReference type="InterPro" id="IPR036328">
    <property type="entry name" value="MliC_sf"/>
</dbReference>
<dbReference type="RefSeq" id="WP_090266157.1">
    <property type="nucleotide sequence ID" value="NZ_FNDS01000010.1"/>
</dbReference>
<evidence type="ECO:0000259" key="6">
    <source>
        <dbReference type="Pfam" id="PF07007"/>
    </source>
</evidence>
<keyword evidence="3" id="KW-0564">Palmitate</keyword>
<dbReference type="Pfam" id="PF07007">
    <property type="entry name" value="LprI"/>
    <property type="match status" value="1"/>
</dbReference>
<reference evidence="9" key="1">
    <citation type="submission" date="2016-10" db="EMBL/GenBank/DDBJ databases">
        <authorList>
            <person name="Varghese N."/>
            <person name="Submissions S."/>
        </authorList>
    </citation>
    <scope>NUCLEOTIDE SEQUENCE [LARGE SCALE GENOMIC DNA]</scope>
    <source>
        <strain evidence="9">CCM 7469</strain>
    </source>
</reference>
<evidence type="ECO:0000256" key="1">
    <source>
        <dbReference type="ARBA" id="ARBA00022729"/>
    </source>
</evidence>
<accession>A0A1G8KZD4</accession>
<evidence type="ECO:0000313" key="9">
    <source>
        <dbReference type="Proteomes" id="UP000199636"/>
    </source>
</evidence>
<dbReference type="Gene3D" id="2.40.128.200">
    <property type="match status" value="1"/>
</dbReference>
<dbReference type="AlphaFoldDB" id="A0A1G8KZD4"/>
<protein>
    <submittedName>
        <fullName evidence="8">Uncharacterized protein YPO0702</fullName>
    </submittedName>
</protein>
<dbReference type="InterPro" id="IPR009739">
    <property type="entry name" value="LprI-like_N"/>
</dbReference>
<dbReference type="PANTHER" id="PTHR37549">
    <property type="entry name" value="LIPOPROTEIN LPRI"/>
    <property type="match status" value="1"/>
</dbReference>
<dbReference type="InterPro" id="IPR018660">
    <property type="entry name" value="MliC"/>
</dbReference>
<evidence type="ECO:0000256" key="3">
    <source>
        <dbReference type="ARBA" id="ARBA00023139"/>
    </source>
</evidence>
<dbReference type="Pfam" id="PF09864">
    <property type="entry name" value="MliC"/>
    <property type="match status" value="1"/>
</dbReference>
<evidence type="ECO:0000259" key="7">
    <source>
        <dbReference type="Pfam" id="PF09864"/>
    </source>
</evidence>
<dbReference type="STRING" id="428992.SAMN05216272_11052"/>
<gene>
    <name evidence="8" type="ORF">SAMN05216272_11052</name>
</gene>
<dbReference type="GO" id="GO:0005576">
    <property type="term" value="C:extracellular region"/>
    <property type="evidence" value="ECO:0007669"/>
    <property type="project" value="TreeGrafter"/>
</dbReference>
<dbReference type="SUPFAM" id="SSF141488">
    <property type="entry name" value="YdhA-like"/>
    <property type="match status" value="1"/>
</dbReference>
<dbReference type="Gene3D" id="1.20.1270.180">
    <property type="match status" value="1"/>
</dbReference>
<dbReference type="EMBL" id="FNDS01000010">
    <property type="protein sequence ID" value="SDI48774.1"/>
    <property type="molecule type" value="Genomic_DNA"/>
</dbReference>
<sequence length="199" mass="21659">MPVRHLVALLALLGLCLNAASAAPAFDCAKAEKGSIAALVCQTPALGELDQQMDRVYQQALVKAANEHPPTLKAEQRGWIKGRDDCWKADDRPLCVRDSYRRRIAELQARYQLIEGKGPLQYACDGQPAKAVIATYYPTDPPTAVVEFGDETSLMVQQQAGSGASYQGRNESLVEKHGVAQVTWGYGAAPMRCTLRQGQ</sequence>
<feature type="signal peptide" evidence="5">
    <location>
        <begin position="1"/>
        <end position="22"/>
    </location>
</feature>
<feature type="domain" description="Lysozyme inhibitor LprI-like N-terminal" evidence="6">
    <location>
        <begin position="28"/>
        <end position="107"/>
    </location>
</feature>
<evidence type="ECO:0000313" key="8">
    <source>
        <dbReference type="EMBL" id="SDI48774.1"/>
    </source>
</evidence>
<feature type="chain" id="PRO_5011758657" evidence="5">
    <location>
        <begin position="23"/>
        <end position="199"/>
    </location>
</feature>
<keyword evidence="4" id="KW-0449">Lipoprotein</keyword>
<dbReference type="PANTHER" id="PTHR37549:SF1">
    <property type="entry name" value="LIPOPROTEIN LPRI"/>
    <property type="match status" value="1"/>
</dbReference>
<feature type="domain" description="C-type lysozyme inhibitor" evidence="7">
    <location>
        <begin position="122"/>
        <end position="188"/>
    </location>
</feature>
<proteinExistence type="predicted"/>
<evidence type="ECO:0000256" key="2">
    <source>
        <dbReference type="ARBA" id="ARBA00023136"/>
    </source>
</evidence>
<evidence type="ECO:0000256" key="4">
    <source>
        <dbReference type="ARBA" id="ARBA00023288"/>
    </source>
</evidence>
<organism evidence="8 9">
    <name type="scientific">Pseudomonas panipatensis</name>
    <dbReference type="NCBI Taxonomy" id="428992"/>
    <lineage>
        <taxon>Bacteria</taxon>
        <taxon>Pseudomonadati</taxon>
        <taxon>Pseudomonadota</taxon>
        <taxon>Gammaproteobacteria</taxon>
        <taxon>Pseudomonadales</taxon>
        <taxon>Pseudomonadaceae</taxon>
        <taxon>Pseudomonas</taxon>
    </lineage>
</organism>
<dbReference type="InterPro" id="IPR052755">
    <property type="entry name" value="Lysozyme_Inhibitor_LprI"/>
</dbReference>
<name>A0A1G8KZD4_9PSED</name>
<keyword evidence="1 5" id="KW-0732">Signal</keyword>
<evidence type="ECO:0000256" key="5">
    <source>
        <dbReference type="SAM" id="SignalP"/>
    </source>
</evidence>
<dbReference type="Proteomes" id="UP000199636">
    <property type="component" value="Unassembled WGS sequence"/>
</dbReference>
<keyword evidence="9" id="KW-1185">Reference proteome</keyword>